<dbReference type="Proteomes" id="UP001431429">
    <property type="component" value="Unassembled WGS sequence"/>
</dbReference>
<evidence type="ECO:0000313" key="2">
    <source>
        <dbReference type="Proteomes" id="UP001431429"/>
    </source>
</evidence>
<dbReference type="RefSeq" id="WP_250923929.1">
    <property type="nucleotide sequence ID" value="NZ_JAMQAW010000079.1"/>
</dbReference>
<dbReference type="EMBL" id="JAMQAW010000079">
    <property type="protein sequence ID" value="MCM2393634.1"/>
    <property type="molecule type" value="Genomic_DNA"/>
</dbReference>
<sequence>MPRDSARKDRLGTHMAGHQQTMYMEGGPVQVPATIRGVREALPEELRDEFIHEIENTPPDQIQFTLGRWAMNIPTENDAAEEALLSRVRSGDFSDVTFAEDLGDDEYRSAG</sequence>
<keyword evidence="2" id="KW-1185">Reference proteome</keyword>
<accession>A0ABT0UYI8</accession>
<reference evidence="1" key="1">
    <citation type="submission" date="2022-06" db="EMBL/GenBank/DDBJ databases">
        <title>Genome public.</title>
        <authorList>
            <person name="Sun Q."/>
        </authorList>
    </citation>
    <scope>NUCLEOTIDE SEQUENCE</scope>
    <source>
        <strain evidence="1">CWNU-1</strain>
    </source>
</reference>
<protein>
    <submittedName>
        <fullName evidence="1">Uncharacterized protein</fullName>
    </submittedName>
</protein>
<comment type="caution">
    <text evidence="1">The sequence shown here is derived from an EMBL/GenBank/DDBJ whole genome shotgun (WGS) entry which is preliminary data.</text>
</comment>
<name>A0ABT0UYI8_9ACTN</name>
<organism evidence="1 2">
    <name type="scientific">Streptomyces albipurpureus</name>
    <dbReference type="NCBI Taxonomy" id="2897419"/>
    <lineage>
        <taxon>Bacteria</taxon>
        <taxon>Bacillati</taxon>
        <taxon>Actinomycetota</taxon>
        <taxon>Actinomycetes</taxon>
        <taxon>Kitasatosporales</taxon>
        <taxon>Streptomycetaceae</taxon>
        <taxon>Streptomyces</taxon>
    </lineage>
</organism>
<proteinExistence type="predicted"/>
<gene>
    <name evidence="1" type="ORF">NBG84_36105</name>
</gene>
<evidence type="ECO:0000313" key="1">
    <source>
        <dbReference type="EMBL" id="MCM2393634.1"/>
    </source>
</evidence>